<dbReference type="PANTHER" id="PTHR30213:SF0">
    <property type="entry name" value="UPF0761 MEMBRANE PROTEIN YIHY"/>
    <property type="match status" value="1"/>
</dbReference>
<dbReference type="AlphaFoldDB" id="A0A495Y1N9"/>
<evidence type="ECO:0000256" key="3">
    <source>
        <dbReference type="ARBA" id="ARBA00022692"/>
    </source>
</evidence>
<organism evidence="8 9">
    <name type="scientific">Terracoccus luteus</name>
    <dbReference type="NCBI Taxonomy" id="53356"/>
    <lineage>
        <taxon>Bacteria</taxon>
        <taxon>Bacillati</taxon>
        <taxon>Actinomycetota</taxon>
        <taxon>Actinomycetes</taxon>
        <taxon>Micrococcales</taxon>
        <taxon>Intrasporangiaceae</taxon>
        <taxon>Terracoccus</taxon>
    </lineage>
</organism>
<keyword evidence="4 7" id="KW-1133">Transmembrane helix</keyword>
<keyword evidence="5 7" id="KW-0472">Membrane</keyword>
<comment type="subcellular location">
    <subcellularLocation>
        <location evidence="1">Cell membrane</location>
        <topology evidence="1">Multi-pass membrane protein</topology>
    </subcellularLocation>
</comment>
<name>A0A495Y1N9_9MICO</name>
<feature type="transmembrane region" description="Helical" evidence="7">
    <location>
        <begin position="194"/>
        <end position="213"/>
    </location>
</feature>
<evidence type="ECO:0000313" key="9">
    <source>
        <dbReference type="Proteomes" id="UP000278440"/>
    </source>
</evidence>
<feature type="compositionally biased region" description="Low complexity" evidence="6">
    <location>
        <begin position="352"/>
        <end position="365"/>
    </location>
</feature>
<feature type="transmembrane region" description="Helical" evidence="7">
    <location>
        <begin position="153"/>
        <end position="174"/>
    </location>
</feature>
<dbReference type="InterPro" id="IPR017039">
    <property type="entry name" value="Virul_fac_BrkB"/>
</dbReference>
<evidence type="ECO:0000256" key="6">
    <source>
        <dbReference type="SAM" id="MobiDB-lite"/>
    </source>
</evidence>
<feature type="transmembrane region" description="Helical" evidence="7">
    <location>
        <begin position="113"/>
        <end position="133"/>
    </location>
</feature>
<accession>A0A495Y1N9</accession>
<evidence type="ECO:0000256" key="7">
    <source>
        <dbReference type="SAM" id="Phobius"/>
    </source>
</evidence>
<keyword evidence="2" id="KW-1003">Cell membrane</keyword>
<comment type="caution">
    <text evidence="8">The sequence shown here is derived from an EMBL/GenBank/DDBJ whole genome shotgun (WGS) entry which is preliminary data.</text>
</comment>
<proteinExistence type="predicted"/>
<dbReference type="Proteomes" id="UP000278440">
    <property type="component" value="Unassembled WGS sequence"/>
</dbReference>
<dbReference type="RefSeq" id="WP_211333281.1">
    <property type="nucleotide sequence ID" value="NZ_RBXT01000001.1"/>
</dbReference>
<dbReference type="EMBL" id="RBXT01000001">
    <property type="protein sequence ID" value="RKT77888.1"/>
    <property type="molecule type" value="Genomic_DNA"/>
</dbReference>
<reference evidence="8 9" key="1">
    <citation type="submission" date="2018-10" db="EMBL/GenBank/DDBJ databases">
        <title>Sequencing the genomes of 1000 actinobacteria strains.</title>
        <authorList>
            <person name="Klenk H.-P."/>
        </authorList>
    </citation>
    <scope>NUCLEOTIDE SEQUENCE [LARGE SCALE GENOMIC DNA]</scope>
    <source>
        <strain evidence="8 9">DSM 44267</strain>
    </source>
</reference>
<evidence type="ECO:0000313" key="8">
    <source>
        <dbReference type="EMBL" id="RKT77888.1"/>
    </source>
</evidence>
<dbReference type="Pfam" id="PF03631">
    <property type="entry name" value="Virul_fac_BrkB"/>
    <property type="match status" value="1"/>
</dbReference>
<keyword evidence="3 7" id="KW-0812">Transmembrane</keyword>
<dbReference type="PANTHER" id="PTHR30213">
    <property type="entry name" value="INNER MEMBRANE PROTEIN YHJD"/>
    <property type="match status" value="1"/>
</dbReference>
<gene>
    <name evidence="8" type="ORF">DFJ68_1317</name>
</gene>
<evidence type="ECO:0000256" key="5">
    <source>
        <dbReference type="ARBA" id="ARBA00023136"/>
    </source>
</evidence>
<dbReference type="GO" id="GO:0005886">
    <property type="term" value="C:plasma membrane"/>
    <property type="evidence" value="ECO:0007669"/>
    <property type="project" value="UniProtKB-SubCell"/>
</dbReference>
<evidence type="ECO:0000256" key="4">
    <source>
        <dbReference type="ARBA" id="ARBA00022989"/>
    </source>
</evidence>
<feature type="transmembrane region" description="Helical" evidence="7">
    <location>
        <begin position="266"/>
        <end position="286"/>
    </location>
</feature>
<feature type="transmembrane region" description="Helical" evidence="7">
    <location>
        <begin position="225"/>
        <end position="246"/>
    </location>
</feature>
<evidence type="ECO:0000256" key="2">
    <source>
        <dbReference type="ARBA" id="ARBA00022475"/>
    </source>
</evidence>
<protein>
    <submittedName>
        <fullName evidence="8">Membrane protein</fullName>
    </submittedName>
</protein>
<feature type="region of interest" description="Disordered" evidence="6">
    <location>
        <begin position="335"/>
        <end position="370"/>
    </location>
</feature>
<keyword evidence="9" id="KW-1185">Reference proteome</keyword>
<feature type="transmembrane region" description="Helical" evidence="7">
    <location>
        <begin position="43"/>
        <end position="65"/>
    </location>
</feature>
<evidence type="ECO:0000256" key="1">
    <source>
        <dbReference type="ARBA" id="ARBA00004651"/>
    </source>
</evidence>
<sequence>MTWRTRLRAGLGRVPGLLTLARLTLQTFNTCLRYRVTGLAAEAAFYMLLSLPPLVLGLFGGLGYVGRWLGPETVSVVVESIEQYALRFLTEASVTELVLPTIEDVLRGGRAELVSVGFLLSIWSGSRALNVFVDTISIMYGQKDVRGIVHMRAVSIVLYVIGILAAIVTLPLVLVGPELVRGWLPSQLDFIGLLYWPFVLLLSVAGLTTLYQVSMPRRASWWRDVPGAALALVIWLLASVVVRVALQATLGGSTTIFGPLSTPIVLLIWLYTLAIAILIGAGLNAATRVIWPVRLFDPTSRRLISQARSRFRRPAVSPAAGSVGASPTVTPAEVALADSGPDAGGPDERADAPAGADGAGDALPGFDDEATRRALEQQFAKRERSAFAEAIERELSHGLRGGRDADPR</sequence>